<proteinExistence type="predicted"/>
<organism evidence="2 3">
    <name type="scientific">Oceanobacillus jordanicus</name>
    <dbReference type="NCBI Taxonomy" id="2867266"/>
    <lineage>
        <taxon>Bacteria</taxon>
        <taxon>Bacillati</taxon>
        <taxon>Bacillota</taxon>
        <taxon>Bacilli</taxon>
        <taxon>Bacillales</taxon>
        <taxon>Bacillaceae</taxon>
        <taxon>Oceanobacillus</taxon>
    </lineage>
</organism>
<sequence length="162" mass="17910">MNIYLAYIIVFLLGATPFFEVVAVIPIGIATGLQAIPVTIIAFAGNMTTILILITLTDQTKRWLARRKEKKGKNKSEKKQRRAAFVWKKYGLPGLALLAPFITGSHLGAVLAMSFGGTKKQITIWMTISIVAWAIIMGVASHYGIDYFFDRTNSDGFLNLID</sequence>
<keyword evidence="1" id="KW-0812">Transmembrane</keyword>
<reference evidence="2 3" key="1">
    <citation type="journal article" date="2022" name="Evol. Bioinform. Online">
        <title>Draft Genome Sequence of Oceanobacillus jordanicus Strain GSFE11, a Halotolerant Plant Growth-Promoting Bacterial Endophyte Isolated From the Jordan Valley.</title>
        <authorList>
            <person name="Alhindi T."/>
            <person name="Albdaiwi R."/>
        </authorList>
    </citation>
    <scope>NUCLEOTIDE SEQUENCE [LARGE SCALE GENOMIC DNA]</scope>
    <source>
        <strain evidence="2 3">GSFE11</strain>
    </source>
</reference>
<accession>A0AAW5B4V7</accession>
<dbReference type="Pfam" id="PF06695">
    <property type="entry name" value="Sm_multidrug_ex"/>
    <property type="match status" value="1"/>
</dbReference>
<evidence type="ECO:0000313" key="2">
    <source>
        <dbReference type="EMBL" id="MCG3419416.1"/>
    </source>
</evidence>
<feature type="transmembrane region" description="Helical" evidence="1">
    <location>
        <begin position="90"/>
        <end position="116"/>
    </location>
</feature>
<gene>
    <name evidence="2" type="ORF">K3T81_09645</name>
</gene>
<feature type="transmembrane region" description="Helical" evidence="1">
    <location>
        <begin position="7"/>
        <end position="29"/>
    </location>
</feature>
<evidence type="ECO:0000256" key="1">
    <source>
        <dbReference type="SAM" id="Phobius"/>
    </source>
</evidence>
<dbReference type="AlphaFoldDB" id="A0AAW5B4V7"/>
<evidence type="ECO:0000313" key="3">
    <source>
        <dbReference type="Proteomes" id="UP001199631"/>
    </source>
</evidence>
<dbReference type="RefSeq" id="WP_238019658.1">
    <property type="nucleotide sequence ID" value="NZ_JAIFZM010000007.1"/>
</dbReference>
<feature type="transmembrane region" description="Helical" evidence="1">
    <location>
        <begin position="122"/>
        <end position="145"/>
    </location>
</feature>
<protein>
    <submittedName>
        <fullName evidence="2">Small multi-drug export protein</fullName>
    </submittedName>
</protein>
<keyword evidence="1" id="KW-1133">Transmembrane helix</keyword>
<dbReference type="InterPro" id="IPR009577">
    <property type="entry name" value="Sm_multidrug_ex"/>
</dbReference>
<name>A0AAW5B4V7_9BACI</name>
<dbReference type="Proteomes" id="UP001199631">
    <property type="component" value="Unassembled WGS sequence"/>
</dbReference>
<dbReference type="EMBL" id="JAIFZM010000007">
    <property type="protein sequence ID" value="MCG3419416.1"/>
    <property type="molecule type" value="Genomic_DNA"/>
</dbReference>
<feature type="transmembrane region" description="Helical" evidence="1">
    <location>
        <begin position="35"/>
        <end position="57"/>
    </location>
</feature>
<keyword evidence="3" id="KW-1185">Reference proteome</keyword>
<comment type="caution">
    <text evidence="2">The sequence shown here is derived from an EMBL/GenBank/DDBJ whole genome shotgun (WGS) entry which is preliminary data.</text>
</comment>
<keyword evidence="1" id="KW-0472">Membrane</keyword>